<dbReference type="InterPro" id="IPR014886">
    <property type="entry name" value="La_xRRM"/>
</dbReference>
<name>A0A6S7GJX4_PARCT</name>
<dbReference type="PROSITE" id="PS51939">
    <property type="entry name" value="XRRM"/>
    <property type="match status" value="1"/>
</dbReference>
<dbReference type="InterPro" id="IPR035979">
    <property type="entry name" value="RBD_domain_sf"/>
</dbReference>
<dbReference type="CDD" id="cd12291">
    <property type="entry name" value="RRM1_La"/>
    <property type="match status" value="1"/>
</dbReference>
<gene>
    <name evidence="2" type="ORF">PACLA_8A050408</name>
</gene>
<feature type="region of interest" description="Disordered" evidence="1">
    <location>
        <begin position="175"/>
        <end position="221"/>
    </location>
</feature>
<evidence type="ECO:0000313" key="3">
    <source>
        <dbReference type="Proteomes" id="UP001152795"/>
    </source>
</evidence>
<feature type="compositionally biased region" description="Basic and acidic residues" evidence="1">
    <location>
        <begin position="67"/>
        <end position="85"/>
    </location>
</feature>
<feature type="compositionally biased region" description="Basic residues" evidence="1">
    <location>
        <begin position="184"/>
        <end position="199"/>
    </location>
</feature>
<dbReference type="GO" id="GO:0003723">
    <property type="term" value="F:RNA binding"/>
    <property type="evidence" value="ECO:0007669"/>
    <property type="project" value="InterPro"/>
</dbReference>
<evidence type="ECO:0000313" key="2">
    <source>
        <dbReference type="EMBL" id="CAB3989919.1"/>
    </source>
</evidence>
<dbReference type="InterPro" id="IPR012677">
    <property type="entry name" value="Nucleotide-bd_a/b_plait_sf"/>
</dbReference>
<feature type="region of interest" description="Disordered" evidence="1">
    <location>
        <begin position="49"/>
        <end position="96"/>
    </location>
</feature>
<feature type="compositionally biased region" description="Basic and acidic residues" evidence="1">
    <location>
        <begin position="200"/>
        <end position="211"/>
    </location>
</feature>
<dbReference type="GO" id="GO:1990904">
    <property type="term" value="C:ribonucleoprotein complex"/>
    <property type="evidence" value="ECO:0007669"/>
    <property type="project" value="UniProtKB-UniRule"/>
</dbReference>
<dbReference type="SUPFAM" id="SSF54928">
    <property type="entry name" value="RNA-binding domain, RBD"/>
    <property type="match status" value="1"/>
</dbReference>
<comment type="caution">
    <text evidence="2">The sequence shown here is derived from an EMBL/GenBank/DDBJ whole genome shotgun (WGS) entry which is preliminary data.</text>
</comment>
<dbReference type="AlphaFoldDB" id="A0A6S7GJX4"/>
<organism evidence="2 3">
    <name type="scientific">Paramuricea clavata</name>
    <name type="common">Red gorgonian</name>
    <name type="synonym">Violescent sea-whip</name>
    <dbReference type="NCBI Taxonomy" id="317549"/>
    <lineage>
        <taxon>Eukaryota</taxon>
        <taxon>Metazoa</taxon>
        <taxon>Cnidaria</taxon>
        <taxon>Anthozoa</taxon>
        <taxon>Octocorallia</taxon>
        <taxon>Malacalcyonacea</taxon>
        <taxon>Plexauridae</taxon>
        <taxon>Paramuricea</taxon>
    </lineage>
</organism>
<sequence>MRKTLGEIRTFKGSVFVEFETKEEADAFVARKDLKFKENELTCMTRDEYLKSKRGNRNSGMNTSSTDEDKTAVKKESQKGDEYPKGRVIHFSGAGDQTSREDIKEIFGVEGCTVKWVTFSKGDKEGFVRFTNDGGAEKSMKAVLEKNDNKLKLRGEETTLRVIEGDEEKDYWKKTREDMENFHKNKKGGKKPYRGNMKRGRQDNKTKEEPPVKQAKSDTQQ</sequence>
<accession>A0A6S7GJX4</accession>
<proteinExistence type="predicted"/>
<evidence type="ECO:0000256" key="1">
    <source>
        <dbReference type="SAM" id="MobiDB-lite"/>
    </source>
</evidence>
<dbReference type="EMBL" id="CACRXK020001569">
    <property type="protein sequence ID" value="CAB3989919.1"/>
    <property type="molecule type" value="Genomic_DNA"/>
</dbReference>
<dbReference type="Gene3D" id="3.30.70.330">
    <property type="match status" value="2"/>
</dbReference>
<dbReference type="Proteomes" id="UP001152795">
    <property type="component" value="Unassembled WGS sequence"/>
</dbReference>
<dbReference type="Pfam" id="PF08777">
    <property type="entry name" value="RRM_3"/>
    <property type="match status" value="1"/>
</dbReference>
<protein>
    <submittedName>
        <fullName evidence="2">La homolog</fullName>
    </submittedName>
</protein>
<reference evidence="2" key="1">
    <citation type="submission" date="2020-04" db="EMBL/GenBank/DDBJ databases">
        <authorList>
            <person name="Alioto T."/>
            <person name="Alioto T."/>
            <person name="Gomez Garrido J."/>
        </authorList>
    </citation>
    <scope>NUCLEOTIDE SEQUENCE</scope>
    <source>
        <strain evidence="2">A484AB</strain>
    </source>
</reference>
<keyword evidence="3" id="KW-1185">Reference proteome</keyword>
<dbReference type="CDD" id="cd12541">
    <property type="entry name" value="RRM2_La"/>
    <property type="match status" value="1"/>
</dbReference>